<evidence type="ECO:0000256" key="3">
    <source>
        <dbReference type="SAM" id="SignalP"/>
    </source>
</evidence>
<feature type="coiled-coil region" evidence="1">
    <location>
        <begin position="1651"/>
        <end position="1865"/>
    </location>
</feature>
<dbReference type="Gene3D" id="1.20.120.1850">
    <property type="entry name" value="Ebh helix bundles repeating unit (S and A modules)"/>
    <property type="match status" value="1"/>
</dbReference>
<evidence type="ECO:0000313" key="6">
    <source>
        <dbReference type="Proteomes" id="UP001303601"/>
    </source>
</evidence>
<reference evidence="5" key="1">
    <citation type="submission" date="2023-11" db="EMBL/GenBank/DDBJ databases">
        <title>Completed genome sequence of Mycoplasma equirhinis type strain M432/72.</title>
        <authorList>
            <person name="Spergser J."/>
        </authorList>
    </citation>
    <scope>NUCLEOTIDE SEQUENCE [LARGE SCALE GENOMIC DNA]</scope>
    <source>
        <strain evidence="5">M432/72</strain>
    </source>
</reference>
<organism evidence="5 6">
    <name type="scientific">Metamycoplasma equirhinis</name>
    <dbReference type="NCBI Taxonomy" id="92402"/>
    <lineage>
        <taxon>Bacteria</taxon>
        <taxon>Bacillati</taxon>
        <taxon>Mycoplasmatota</taxon>
        <taxon>Mycoplasmoidales</taxon>
        <taxon>Metamycoplasmataceae</taxon>
        <taxon>Metamycoplasma</taxon>
    </lineage>
</organism>
<dbReference type="Proteomes" id="UP001303601">
    <property type="component" value="Chromosome"/>
</dbReference>
<dbReference type="RefSeq" id="WP_318635545.1">
    <property type="nucleotide sequence ID" value="NZ_CP137845.1"/>
</dbReference>
<dbReference type="GeneID" id="94493500"/>
<sequence>MNSNKKKTAIIVGSVATALLASAAIATALYLKGKNKLDKPKDKTTFIDFGISKEDQKEFGAHDAKVEEEFKKIRKYIEKIIENLNKGINEAKKDLSIQDYNVLINYLKDGIKIGEDAFPILDKSIKALAEYLEKQKLLQDDRKRLAETIEKAKEAIASAQSKLDGLLKDKSKVEKRAETIIRQIKEAIERAEKGVIIPEFKASIKELEELSAAAEEIKTKAKIFDLNDIINKLDGAINDANAEIQILKDKISKQDEIAQKEAIKKFAEELKDKVDKAIKKGEDAQTVEELEEAKKQIDTLKDVASEAAKEANKLNEPEAKAKIESQIQRLEEESKKLNKRIEEKKAKDSELKNELKELLEELEKAGADAKNAQSLNDLNKAIAELEAKIAKGQALQQKLNQAKLTDEVDTLKKALEKAAEILTDAKNRKDAENTRINELKNKLNNQKQDLESKTNNTKSKNTISELENALNELNKSINDAKTLNNDAKDDKSKNSFKDEYNAFAKALEDAKNQAQSSQQKLDALKQAKNELDKKVADAISNANEAIKEANQNKNSEDKDELSSVLEQISKAKSDLEKAKQDSEAANDSENKKKCEDKLLELINSENEIKDQKAKVENKEKEIAKSKEAVKEQIEALDKEIANVDKAISDKNKANIDLAKTELDKEITKAEELLEKIKNEPKLNQEHIDLNSKITDAKNKSKAAEEALKNINKAEDDAKKATQEAKQELDKAINDAKTANPNKLDDLKEKQKQLDEAIEKGNKANKQADEAGVSDQDLKDKLKEAEKEKKTLEEKIKKAEQDNINQIKQKINDAISALDGAISKVNDATQTANKHDLVKTEEAIAEIANALKTANDTKSETEANQIKYQNEFNSLVSKITDAKQKQTEILKQKQDIENERKVADKEYETLKQNVDTNILLFENNSDKLDKVTEAISKLEKNLENAKKLLNESKKIKYSDLENKTSALITQIETKLIEARAKEQTLKNAQEAEKQRIEKLKDDLNAASQELENKSNILNNAQGLDNKQKALNELSEAITKANEIAKKVTDVDKTINAKTEWENFNSKLTEATKLTTDKQKEIADKKLDLDNKIKTIEKKVTDAIQNAAQAIGEKDKSKLQASKTELENLVKDLEKLKKETEQEKYAEGTKKVNDELTKINEQLKKVSDELNSETNRISQVKEALEKATRDLKAAKTEAENNKDKVDELDKALRELETQYNLADAEYKKYNKPENTKVQELQKALQDLKNELDSYETFKNNLSKKNENTKKELDKKLENAKKEADKAIQDYDNAGEDKKKIEDAKKKLDDAKQKLDQITQDAENNGYDKAKKEAEEKSKEIDKKLKEAESKLNSKIAKELEDLINALNNQEESIKNLNKIDDLTQKLPPFLTLINNTQTSYNNLNTADNRKITEINNKLNRLSELLTTAIGTYNNRNAYLSSKKTEIENAYKDAENKANPLLEQTKNLTGKLVADLTDLITNLQTAKTDATSAKNLASANGYNQYETKANELIKKIEDAIQIVTQAKTKLEGEDKLAKDLIKEIQEKIDAIDLETGKITEEIQEKIDDLKSLIDSLSSAVTEGIKFHNERNVDSNPITKRPDVIAAFGKLKDKTNISPKISDLNAHLTFNKKQVEDALRAATDFEVSRRTLINKAKTEKKVEDLTQALSDLKEIQNRANKAKELESQKGYAAKRNEIDLLFNRINEEISEVEELLKQAKQTEAQRIQELSKKIQDQITELNNVENVTKGKFSTSIELKKQIEKLENELKKANKLKDELVAETSSELVTPKNNLNAAINTAETTLKLAKAKANAIEQIEGFNELTPEQKQDFINKINNAADENQINQIISQAQDKNNEEKAKNIAAIKEKITKLISDLNSKSTELENGIGTLPITDLQKLITEANAIIRDSEDYHLQNKNKYAELNGDFNNLQNAINDAKAKSTKAQNHISSGKQAIDEKLKQMKDKLNEINNFINSHSEPKEIDENQWETQKQAITKLSEDANKLKQEIQNKGYSEKSSEINTLISNINSASTKIDNALDKISKQKEISKAIKDAKDFINSLSWINKNEQNDFINKLNKANITILEINEIKQGAKTRDDEYKTELEKHREYLGKLNELLKNAQLAKSEYSEIRRELEGIIDANKIDLDKYQSDRNTRIHKLDDIKSKNKNLADANDPILVKIIQKKKELLIKDFEKSIEHITNIISQLEQIKINSKALSAARELAITKLARATKAILQDQLNQIKNINISITTIQQNNKDLDAWIFTFEQETKDAWFKDGIVDSIKRYSDAVQEKIDEFEKTKALNLFSNNSETKAKYMNVYQKYFDEVIDANKHTDILDGSLYNQIWFSTNPTYLNINYFNQHYLRFTNELIEEMNKINLNQLVNEFFTTLKLKNESDQNKFASELLKNKSLSEAEKLFELSFKTSKNSYHIETIDLDKLRDKNHLQSKLSKTEEGIKIYKDFSFSIETPTFDDIHGLVYIKISGKTTVNSKTLNTSRIMRCYAVFKKYFDYSTPQNYNGHSIVNDQSIFTLDDLIQRMKAASKTITNNKFGNFVEFSGENINGLKAIVDENSIKKHDSKKIEFEVKFVKENVAYVDSQSENKAQQYKDYEIGHKKYIIDFGELIKNNRRRYFENSTFEWIYLSDKSSKKASDAKFEEFKFINSKNYSWLSSVDIKYTNPNDLDGTVSIWYDTINFKDGIDKIELAIPKQSNRISGFKTHKNSIEEPKFVFEINKESEIYKSQWNWENTGLLRHGIVYTWFYKKDSYNWNNDYDKNTKYKLFTQLFRDMNTNTDLNFNEANISNISYNYGKGSFTIKYNIQFDVITSIDQNGQVHKAHMENNYEYELELKKFILTLRYLRTFENPSATGLKQIVSYPYPNGAGKLTSFYELHKTTDPEKWKELKKIFEEFSNFANTEDGKNGIGFHLNSDIARNREKLLNKEFQEKVIEQYEFWISKIKAWFDSVGEQGTTTWKDLLSFYDLTNKDSDAQGMGDI</sequence>
<feature type="compositionally biased region" description="Basic and acidic residues" evidence="2">
    <location>
        <begin position="713"/>
        <end position="733"/>
    </location>
</feature>
<gene>
    <name evidence="5" type="ORF">R9B83_01275</name>
</gene>
<name>A0ABZ0PAX6_9BACT</name>
<proteinExistence type="predicted"/>
<feature type="region of interest" description="Disordered" evidence="2">
    <location>
        <begin position="428"/>
        <end position="459"/>
    </location>
</feature>
<dbReference type="EMBL" id="CP137845">
    <property type="protein sequence ID" value="WPB54184.1"/>
    <property type="molecule type" value="Genomic_DNA"/>
</dbReference>
<accession>A0ABZ0PAX6</accession>
<feature type="compositionally biased region" description="Basic and acidic residues" evidence="2">
    <location>
        <begin position="775"/>
        <end position="791"/>
    </location>
</feature>
<evidence type="ECO:0000259" key="4">
    <source>
        <dbReference type="SMART" id="SM00844"/>
    </source>
</evidence>
<feature type="region of interest" description="Disordered" evidence="2">
    <location>
        <begin position="547"/>
        <end position="593"/>
    </location>
</feature>
<protein>
    <recommendedName>
        <fullName evidence="4">Extracellular matrix-binding protein ebh GA module domain-containing protein</fullName>
    </recommendedName>
</protein>
<keyword evidence="6" id="KW-1185">Reference proteome</keyword>
<feature type="domain" description="Extracellular matrix-binding protein ebh GA module" evidence="4">
    <location>
        <begin position="1794"/>
        <end position="1849"/>
    </location>
</feature>
<feature type="coiled-coil region" evidence="1">
    <location>
        <begin position="1499"/>
        <end position="1530"/>
    </location>
</feature>
<evidence type="ECO:0000256" key="2">
    <source>
        <dbReference type="SAM" id="MobiDB-lite"/>
    </source>
</evidence>
<keyword evidence="1" id="KW-0175">Coiled coil</keyword>
<feature type="signal peptide" evidence="3">
    <location>
        <begin position="1"/>
        <end position="23"/>
    </location>
</feature>
<keyword evidence="3" id="KW-0732">Signal</keyword>
<evidence type="ECO:0000313" key="5">
    <source>
        <dbReference type="EMBL" id="WPB54184.1"/>
    </source>
</evidence>
<feature type="coiled-coil region" evidence="1">
    <location>
        <begin position="1114"/>
        <end position="1377"/>
    </location>
</feature>
<feature type="coiled-coil region" evidence="1">
    <location>
        <begin position="1918"/>
        <end position="2005"/>
    </location>
</feature>
<feature type="chain" id="PRO_5046960075" description="Extracellular matrix-binding protein ebh GA module domain-containing protein" evidence="3">
    <location>
        <begin position="24"/>
        <end position="2993"/>
    </location>
</feature>
<feature type="compositionally biased region" description="Basic and acidic residues" evidence="2">
    <location>
        <begin position="569"/>
        <end position="593"/>
    </location>
</feature>
<dbReference type="InterPro" id="IPR020840">
    <property type="entry name" value="Extracell_matrix-bd_GA"/>
</dbReference>
<feature type="coiled-coil region" evidence="1">
    <location>
        <begin position="2102"/>
        <end position="2132"/>
    </location>
</feature>
<feature type="compositionally biased region" description="Basic and acidic residues" evidence="2">
    <location>
        <begin position="742"/>
        <end position="768"/>
    </location>
</feature>
<feature type="region of interest" description="Disordered" evidence="2">
    <location>
        <begin position="713"/>
        <end position="791"/>
    </location>
</feature>
<feature type="compositionally biased region" description="Basic and acidic residues" evidence="2">
    <location>
        <begin position="428"/>
        <end position="441"/>
    </location>
</feature>
<evidence type="ECO:0000256" key="1">
    <source>
        <dbReference type="SAM" id="Coils"/>
    </source>
</evidence>
<dbReference type="SMART" id="SM00844">
    <property type="entry name" value="GA"/>
    <property type="match status" value="1"/>
</dbReference>